<feature type="non-terminal residue" evidence="1">
    <location>
        <position position="1"/>
    </location>
</feature>
<dbReference type="STRING" id="225359.A0A2S4PRQ2"/>
<evidence type="ECO:0000313" key="2">
    <source>
        <dbReference type="Proteomes" id="UP000237438"/>
    </source>
</evidence>
<dbReference type="OrthoDB" id="3495704at2759"/>
<comment type="caution">
    <text evidence="1">The sequence shown here is derived from an EMBL/GenBank/DDBJ whole genome shotgun (WGS) entry which is preliminary data.</text>
</comment>
<evidence type="ECO:0000313" key="1">
    <source>
        <dbReference type="EMBL" id="POS84717.1"/>
    </source>
</evidence>
<feature type="non-terminal residue" evidence="1">
    <location>
        <position position="190"/>
    </location>
</feature>
<gene>
    <name evidence="1" type="ORF">EPUL_004858</name>
</gene>
<dbReference type="EMBL" id="PEDP01000890">
    <property type="protein sequence ID" value="POS84717.1"/>
    <property type="molecule type" value="Genomic_DNA"/>
</dbReference>
<name>A0A2S4PRQ2_9PEZI</name>
<proteinExistence type="predicted"/>
<dbReference type="Proteomes" id="UP000237438">
    <property type="component" value="Unassembled WGS sequence"/>
</dbReference>
<protein>
    <submittedName>
        <fullName evidence="1">Uncharacterized protein</fullName>
    </submittedName>
</protein>
<accession>A0A2S4PRQ2</accession>
<dbReference type="AlphaFoldDB" id="A0A2S4PRQ2"/>
<reference evidence="1 2" key="1">
    <citation type="submission" date="2017-10" db="EMBL/GenBank/DDBJ databases">
        <title>Development of genomic resources for the powdery mildew, Erysiphe pulchra.</title>
        <authorList>
            <person name="Wadl P.A."/>
            <person name="Mack B.M."/>
            <person name="Moore G."/>
            <person name="Beltz S.B."/>
        </authorList>
    </citation>
    <scope>NUCLEOTIDE SEQUENCE [LARGE SCALE GENOMIC DNA]</scope>
    <source>
        <strain evidence="1">Cflorida</strain>
    </source>
</reference>
<sequence>NALSVGKCITKNSTPVNFEELYPPSVTDIQARLIEEAVCLGQGLCLEASTLSSTSEANKFLGQQNSELLKIPNVSLPEKFDGTRSKFDTFTINLQLQFRSDPQAFKSEESRIIYAGTYLTGNAYIWFKPHINSSTGEVSFVIYTSSIESLGAAFDDLDAYEREFDILKQDSSCAAFYAQIASIFSRLDWK</sequence>
<keyword evidence="2" id="KW-1185">Reference proteome</keyword>
<organism evidence="1 2">
    <name type="scientific">Erysiphe pulchra</name>
    <dbReference type="NCBI Taxonomy" id="225359"/>
    <lineage>
        <taxon>Eukaryota</taxon>
        <taxon>Fungi</taxon>
        <taxon>Dikarya</taxon>
        <taxon>Ascomycota</taxon>
        <taxon>Pezizomycotina</taxon>
        <taxon>Leotiomycetes</taxon>
        <taxon>Erysiphales</taxon>
        <taxon>Erysiphaceae</taxon>
        <taxon>Erysiphe</taxon>
    </lineage>
</organism>